<evidence type="ECO:0000313" key="1">
    <source>
        <dbReference type="EMBL" id="MBB6558156.1"/>
    </source>
</evidence>
<dbReference type="AlphaFoldDB" id="A0A7X0PAU3"/>
<proteinExistence type="predicted"/>
<organism evidence="1 2">
    <name type="scientific">Acidovorax soli</name>
    <dbReference type="NCBI Taxonomy" id="592050"/>
    <lineage>
        <taxon>Bacteria</taxon>
        <taxon>Pseudomonadati</taxon>
        <taxon>Pseudomonadota</taxon>
        <taxon>Betaproteobacteria</taxon>
        <taxon>Burkholderiales</taxon>
        <taxon>Comamonadaceae</taxon>
        <taxon>Acidovorax</taxon>
    </lineage>
</organism>
<sequence>MPAPTFFATQAAFRRWLQAHAVSASELLVGFHKVGSGRPCMSWSESVDEALCFGWIDGVRRRLNEDSYCIRFTPRKPSSIWSAVNIAKMGPLQAAGRVTQAGLDAFAHRRADKSAIYAHEQATVADLPAPQLREFKRHRKAWQFFEATPPGYRKTMLHWLASAKRPETKAARFAQLLAACAAGERVDLWAKRPAAVGRIVDRP</sequence>
<dbReference type="EMBL" id="JACHLK010000001">
    <property type="protein sequence ID" value="MBB6558156.1"/>
    <property type="molecule type" value="Genomic_DNA"/>
</dbReference>
<dbReference type="RefSeq" id="WP_184855548.1">
    <property type="nucleotide sequence ID" value="NZ_JACHLK010000001.1"/>
</dbReference>
<dbReference type="Proteomes" id="UP000575083">
    <property type="component" value="Unassembled WGS sequence"/>
</dbReference>
<gene>
    <name evidence="1" type="ORF">HNP48_000820</name>
</gene>
<keyword evidence="2" id="KW-1185">Reference proteome</keyword>
<protein>
    <submittedName>
        <fullName evidence="1">Uncharacterized protein YdeI (YjbR/CyaY-like superfamily)</fullName>
    </submittedName>
</protein>
<comment type="caution">
    <text evidence="1">The sequence shown here is derived from an EMBL/GenBank/DDBJ whole genome shotgun (WGS) entry which is preliminary data.</text>
</comment>
<reference evidence="1 2" key="1">
    <citation type="submission" date="2020-08" db="EMBL/GenBank/DDBJ databases">
        <title>Functional genomics of gut bacteria from endangered species of beetles.</title>
        <authorList>
            <person name="Carlos-Shanley C."/>
        </authorList>
    </citation>
    <scope>NUCLEOTIDE SEQUENCE [LARGE SCALE GENOMIC DNA]</scope>
    <source>
        <strain evidence="1 2">S00198</strain>
    </source>
</reference>
<evidence type="ECO:0000313" key="2">
    <source>
        <dbReference type="Proteomes" id="UP000575083"/>
    </source>
</evidence>
<accession>A0A7X0PAU3</accession>
<name>A0A7X0PAU3_9BURK</name>
<dbReference type="Pfam" id="PF13376">
    <property type="entry name" value="OmdA"/>
    <property type="match status" value="1"/>
</dbReference>